<feature type="region of interest" description="Disordered" evidence="2">
    <location>
        <begin position="544"/>
        <end position="595"/>
    </location>
</feature>
<reference evidence="4" key="3">
    <citation type="submission" date="2025-09" db="UniProtKB">
        <authorList>
            <consortium name="Ensembl"/>
        </authorList>
    </citation>
    <scope>IDENTIFICATION</scope>
    <source>
        <strain evidence="4">Guanapo</strain>
    </source>
</reference>
<dbReference type="GeneTree" id="ENSGT00530000063727"/>
<dbReference type="OrthoDB" id="2134133at2759"/>
<accession>A0A3P9NYJ1</accession>
<feature type="region of interest" description="Disordered" evidence="2">
    <location>
        <begin position="76"/>
        <end position="116"/>
    </location>
</feature>
<feature type="compositionally biased region" description="Polar residues" evidence="2">
    <location>
        <begin position="572"/>
        <end position="582"/>
    </location>
</feature>
<organism evidence="4 5">
    <name type="scientific">Poecilia reticulata</name>
    <name type="common">Guppy</name>
    <name type="synonym">Acanthophacelus reticulatus</name>
    <dbReference type="NCBI Taxonomy" id="8081"/>
    <lineage>
        <taxon>Eukaryota</taxon>
        <taxon>Metazoa</taxon>
        <taxon>Chordata</taxon>
        <taxon>Craniata</taxon>
        <taxon>Vertebrata</taxon>
        <taxon>Euteleostomi</taxon>
        <taxon>Actinopterygii</taxon>
        <taxon>Neopterygii</taxon>
        <taxon>Teleostei</taxon>
        <taxon>Neoteleostei</taxon>
        <taxon>Acanthomorphata</taxon>
        <taxon>Ovalentaria</taxon>
        <taxon>Atherinomorphae</taxon>
        <taxon>Cyprinodontiformes</taxon>
        <taxon>Poeciliidae</taxon>
        <taxon>Poeciliinae</taxon>
        <taxon>Poecilia</taxon>
    </lineage>
</organism>
<evidence type="ECO:0000313" key="4">
    <source>
        <dbReference type="Ensembl" id="ENSPREP00000014646.1"/>
    </source>
</evidence>
<feature type="compositionally biased region" description="Polar residues" evidence="2">
    <location>
        <begin position="201"/>
        <end position="210"/>
    </location>
</feature>
<feature type="compositionally biased region" description="Basic and acidic residues" evidence="2">
    <location>
        <begin position="455"/>
        <end position="464"/>
    </location>
</feature>
<dbReference type="Proteomes" id="UP000242638">
    <property type="component" value="Unassembled WGS sequence"/>
</dbReference>
<evidence type="ECO:0000256" key="2">
    <source>
        <dbReference type="SAM" id="MobiDB-lite"/>
    </source>
</evidence>
<keyword evidence="5" id="KW-1185">Reference proteome</keyword>
<proteinExistence type="inferred from homology"/>
<feature type="compositionally biased region" description="Low complexity" evidence="2">
    <location>
        <begin position="466"/>
        <end position="475"/>
    </location>
</feature>
<name>A0A3P9NYJ1_POERE</name>
<dbReference type="Ensembl" id="ENSPRET00000014797.1">
    <property type="protein sequence ID" value="ENSPREP00000014646.1"/>
    <property type="gene ID" value="ENSPREG00000009856.1"/>
</dbReference>
<feature type="region of interest" description="Disordered" evidence="2">
    <location>
        <begin position="201"/>
        <end position="226"/>
    </location>
</feature>
<dbReference type="InterPro" id="IPR039630">
    <property type="entry name" value="FAM149"/>
</dbReference>
<feature type="region of interest" description="Disordered" evidence="2">
    <location>
        <begin position="1"/>
        <end position="35"/>
    </location>
</feature>
<sequence length="712" mass="78165">MLFAESRARGGGEERRGLEPLNRREKRMISRYNRRPVSHKLEIRGLSRSSLDHHPLPEEADDIKASPRYLHDLQEAVSAHNSSQTSAASDHSDGPTVISVSPSQSWSGIHSSTGTGISTERSSVFSWGYDEFDKAASRQVQQMFDEIDKELYEGRGCGGGILQGLQDECQQWTTRFPHLRILGTQLLCPTDEGFQWYATPGTVSRASNPSTDRKSTVKSQGKEKGAAELNVQGRKAALIKEFNGPPNSEPSSYDQPRVIEVEGVMEEYLAFDSRDLNECHEECPESVRRHHCLPPVSPYRCRRQAVLDLLFDDVWRELVGWMKELVQRHWECCTSHDETLSGSLSPVQPDAPNPFMLLSSLPAALPKLGQSRVPPLTSGQQLQGVPISSEKSVLEANTKSRGSKHKSRWKSKKQKRPSAAGRTPAGAAATQHNLNDLIVIHSIPLQQRNLAVLERSQDPEERPSHRPVSSAVPSSRPRPRRALEQSSSSLSRQLQSARRRNPPPRNLLPLVPSLSQAGTGGYLDEVIRGTRLTTASDRLTSPLVALSRNTPLPPIGTGDGESSHPGLLLKPTQRQKGPSSRAHSALNDEAQSSVPRDRHHILDVFSRPNTTHTYRSDTPYRSSFTVLDNIGQGRPGRASVGTDSLGIGVTGVSLGISSSSFLDSYPHHLLGPSPIKDEEEPEPQSPVAAVAPVPSRSYTRSGISSRSSRPGL</sequence>
<feature type="compositionally biased region" description="Basic and acidic residues" evidence="2">
    <location>
        <begin position="211"/>
        <end position="226"/>
    </location>
</feature>
<feature type="region of interest" description="Disordered" evidence="2">
    <location>
        <begin position="45"/>
        <end position="64"/>
    </location>
</feature>
<dbReference type="GO" id="GO:0061512">
    <property type="term" value="P:protein localization to cilium"/>
    <property type="evidence" value="ECO:0007669"/>
    <property type="project" value="TreeGrafter"/>
</dbReference>
<reference evidence="5" key="1">
    <citation type="submission" date="2013-11" db="EMBL/GenBank/DDBJ databases">
        <title>The genomic landscape of the Guanapo guppy.</title>
        <authorList>
            <person name="Kuenstner A."/>
            <person name="Dreyer C."/>
        </authorList>
    </citation>
    <scope>NUCLEOTIDE SEQUENCE</scope>
    <source>
        <strain evidence="5">Guanapo</strain>
    </source>
</reference>
<feature type="compositionally biased region" description="Low complexity" evidence="2">
    <location>
        <begin position="417"/>
        <end position="429"/>
    </location>
</feature>
<dbReference type="AlphaFoldDB" id="A0A3P9NYJ1"/>
<feature type="compositionally biased region" description="Low complexity" evidence="2">
    <location>
        <begin position="105"/>
        <end position="116"/>
    </location>
</feature>
<dbReference type="PANTHER" id="PTHR31997:SF0">
    <property type="entry name" value="PRIMARY CILIUM ASSEMBLY PROTEIN FAM149B1"/>
    <property type="match status" value="1"/>
</dbReference>
<feature type="region of interest" description="Disordered" evidence="2">
    <location>
        <begin position="454"/>
        <end position="520"/>
    </location>
</feature>
<dbReference type="InterPro" id="IPR022194">
    <property type="entry name" value="DUF3719"/>
</dbReference>
<reference evidence="4" key="2">
    <citation type="submission" date="2025-08" db="UniProtKB">
        <authorList>
            <consortium name="Ensembl"/>
        </authorList>
    </citation>
    <scope>IDENTIFICATION</scope>
    <source>
        <strain evidence="4">Guanapo</strain>
    </source>
</reference>
<feature type="compositionally biased region" description="Polar residues" evidence="2">
    <location>
        <begin position="79"/>
        <end position="89"/>
    </location>
</feature>
<feature type="compositionally biased region" description="Basic and acidic residues" evidence="2">
    <location>
        <begin position="1"/>
        <end position="23"/>
    </location>
</feature>
<feature type="region of interest" description="Disordered" evidence="2">
    <location>
        <begin position="369"/>
        <end position="429"/>
    </location>
</feature>
<evidence type="ECO:0000256" key="1">
    <source>
        <dbReference type="ARBA" id="ARBA00008309"/>
    </source>
</evidence>
<dbReference type="CTD" id="317662"/>
<evidence type="ECO:0000313" key="5">
    <source>
        <dbReference type="Proteomes" id="UP000242638"/>
    </source>
</evidence>
<dbReference type="GO" id="GO:0060271">
    <property type="term" value="P:cilium assembly"/>
    <property type="evidence" value="ECO:0007669"/>
    <property type="project" value="TreeGrafter"/>
</dbReference>
<dbReference type="PANTHER" id="PTHR31997">
    <property type="entry name" value="AGAP003710-PA"/>
    <property type="match status" value="1"/>
</dbReference>
<feature type="region of interest" description="Disordered" evidence="2">
    <location>
        <begin position="668"/>
        <end position="712"/>
    </location>
</feature>
<dbReference type="Bgee" id="ENSPREG00000009856">
    <property type="expression patterns" value="Expressed in head and 1 other cell type or tissue"/>
</dbReference>
<protein>
    <submittedName>
        <fullName evidence="4">Family with sequence similarity 149 member B1</fullName>
    </submittedName>
</protein>
<feature type="compositionally biased region" description="Low complexity" evidence="2">
    <location>
        <begin position="484"/>
        <end position="496"/>
    </location>
</feature>
<evidence type="ECO:0000259" key="3">
    <source>
        <dbReference type="Pfam" id="PF12516"/>
    </source>
</evidence>
<dbReference type="GeneID" id="103476710"/>
<dbReference type="RefSeq" id="XP_008427449.1">
    <property type="nucleotide sequence ID" value="XM_008429227.2"/>
</dbReference>
<feature type="domain" description="DUF3719" evidence="3">
    <location>
        <begin position="151"/>
        <end position="214"/>
    </location>
</feature>
<feature type="compositionally biased region" description="Low complexity" evidence="2">
    <location>
        <begin position="685"/>
        <end position="712"/>
    </location>
</feature>
<dbReference type="Pfam" id="PF12516">
    <property type="entry name" value="DUF3719"/>
    <property type="match status" value="1"/>
</dbReference>
<comment type="similarity">
    <text evidence="1">Belongs to the FAM149 family.</text>
</comment>
<feature type="compositionally biased region" description="Basic residues" evidence="2">
    <location>
        <begin position="401"/>
        <end position="416"/>
    </location>
</feature>